<dbReference type="SUPFAM" id="SSF63380">
    <property type="entry name" value="Riboflavin synthase domain-like"/>
    <property type="match status" value="1"/>
</dbReference>
<comment type="pathway">
    <text evidence="3">Sulfur metabolism; hydrogen sulfide biosynthesis; hydrogen sulfide from sulfite (NADPH route): step 1/1.</text>
</comment>
<dbReference type="InterPro" id="IPR023173">
    <property type="entry name" value="NADPH_Cyt_P450_Rdtase_alpha"/>
</dbReference>
<protein>
    <recommendedName>
        <fullName evidence="4">assimilatory sulfite reductase (NADPH)</fullName>
        <ecNumber evidence="4">1.8.1.2</ecNumber>
    </recommendedName>
</protein>
<dbReference type="Gene3D" id="2.40.30.10">
    <property type="entry name" value="Translation factors"/>
    <property type="match status" value="1"/>
</dbReference>
<keyword evidence="17" id="KW-1185">Reference proteome</keyword>
<dbReference type="InterPro" id="IPR009014">
    <property type="entry name" value="Transketo_C/PFOR_II"/>
</dbReference>
<dbReference type="GO" id="GO:0004783">
    <property type="term" value="F:sulfite reductase (NADPH) activity"/>
    <property type="evidence" value="ECO:0007669"/>
    <property type="project" value="UniProtKB-EC"/>
</dbReference>
<keyword evidence="8" id="KW-0274">FAD</keyword>
<comment type="cofactor">
    <cofactor evidence="1">
        <name>FMN</name>
        <dbReference type="ChEBI" id="CHEBI:58210"/>
    </cofactor>
</comment>
<name>A0A316UTC2_9BASI</name>
<dbReference type="InterPro" id="IPR001433">
    <property type="entry name" value="OxRdtase_FAD/NAD-bd"/>
</dbReference>
<gene>
    <name evidence="16" type="ORF">BDZ90DRAFT_245868</name>
</gene>
<organism evidence="16 17">
    <name type="scientific">Jaminaea rosea</name>
    <dbReference type="NCBI Taxonomy" id="1569628"/>
    <lineage>
        <taxon>Eukaryota</taxon>
        <taxon>Fungi</taxon>
        <taxon>Dikarya</taxon>
        <taxon>Basidiomycota</taxon>
        <taxon>Ustilaginomycotina</taxon>
        <taxon>Exobasidiomycetes</taxon>
        <taxon>Microstromatales</taxon>
        <taxon>Microstromatales incertae sedis</taxon>
        <taxon>Jaminaea</taxon>
    </lineage>
</organism>
<dbReference type="PANTHER" id="PTHR19384">
    <property type="entry name" value="NITRIC OXIDE SYNTHASE-RELATED"/>
    <property type="match status" value="1"/>
</dbReference>
<dbReference type="GO" id="GO:0010181">
    <property type="term" value="F:FMN binding"/>
    <property type="evidence" value="ECO:0007669"/>
    <property type="project" value="TreeGrafter"/>
</dbReference>
<dbReference type="InterPro" id="IPR017938">
    <property type="entry name" value="Riboflavin_synthase-like_b-brl"/>
</dbReference>
<keyword evidence="9" id="KW-0521">NADP</keyword>
<evidence type="ECO:0000259" key="15">
    <source>
        <dbReference type="PROSITE" id="PS51384"/>
    </source>
</evidence>
<feature type="region of interest" description="Disordered" evidence="14">
    <location>
        <begin position="107"/>
        <end position="151"/>
    </location>
</feature>
<sequence>MPILRFLDALAMILAAVAVIVRDILSSAVTFAGGLALGIGGVLALSRASFAPATRPTKSTKAKVERQLGLSNGEAVIAPKAVEADAADAASAKEPLPLSKQLDEIDAKGLGPAKPQPVKGDGPMLQQQQPESLHSQLPQPAPHQTKQPIRHTKAVAGGDYPEAAPQLRARASQLRGDLSAPAPAHGDALLNAERAAAPVWLTGLSNSAAVRDSTAQGAIEGIAYANSDAMFVYESATNAGFGSWSEKEATEANSKGWIEGRPRVFPMQTRTGAGTAIAGYLSAKGAGSAVAQVAGGRKTVSALTNASGLLAMAPSLVSLPAPAQGRLVLQVSSASQDINRDTLEVKNDHASVLAAASTLSANEDFAIVLSGSRQEAVDVAAASYAVTDSHIVHVFDGAYGGREVAQLNIAAADAALKGSTDIVSALQAKKLSHFSYSGSRAPSTVLVVPNGSHATAARTMLAELPDSIRSTVGVIAARIIRPWSDEELQKVIPPSVRSIFVLDETRVSGATGPLYEDVQSAIFSTSIGSATAPRVLPLSFPQGQTVAPGQWAAIFQSIAGAKQPVDAAEVIATAPTSIEKDIAVMGGAQSRLASIYDADSSNTALLASHLARTLRERGEAASLFSRYDNFEAGGLVRSDLLTGAHPAARIPVHLAAQDSSVSTLIIADPATTLKHYSVFESLKPGGSVLINVPGWDSAELAARLRADDKKTLAAKKARVYLIDSSAVVEGLLDVTAKARGGNNKINAETVPKEVATVVLAAAFHRIHFGSSGIALTAILEKSLGVAPLGVNGVVGLVEAAEKALTLASYNDEDLAASQPVEGEDAVQRPTAFRYNGFLPSADAATVGQEAAAVRSTWALPAWQLLFSEAYHLNRHALRPDLHEKNYVATVTENRRLTPADYPRNVFHMELSTAGTGLRYEVGEALGVHGWNDEEEVRDFINWSGYDPDELLAIPSLEDPSRYETRSVFQILQQRLDIFGKPGKSFYEALSKLATNVDEAKWLRFISSAEGNATFKKLSEVETVTYAECLAMFPSARLPLDVLVREVPMIEPRSYSISSAQAAVGDSVHLLIVTVDWATPSGTPRYGQCTRYLANLKPGAKVTVSVKPGTIKLPQYPTQPVIGAGLGTGLAPLLAIIQARDMQRKAGLEVAPVHIFFGSRSRYAEFLYAEQLEAYERDGLVKLGLAFSRDQPQKIYIQHKVQEAAEDIAAALGPQEDVEKRGSFNLCGPTDPVFDVTQSIIGALVDKRGMTKQQAEEHIETLKEQELWVLETY</sequence>
<dbReference type="InterPro" id="IPR002869">
    <property type="entry name" value="Pyrv_flavodox_OxRed_cen"/>
</dbReference>
<dbReference type="Proteomes" id="UP000245884">
    <property type="component" value="Unassembled WGS sequence"/>
</dbReference>
<dbReference type="SUPFAM" id="SSF53323">
    <property type="entry name" value="Pyruvate-ferredoxin oxidoreductase, PFOR, domain III"/>
    <property type="match status" value="1"/>
</dbReference>
<proteinExistence type="predicted"/>
<evidence type="ECO:0000256" key="12">
    <source>
        <dbReference type="ARBA" id="ARBA00052219"/>
    </source>
</evidence>
<evidence type="ECO:0000256" key="2">
    <source>
        <dbReference type="ARBA" id="ARBA00001974"/>
    </source>
</evidence>
<dbReference type="GO" id="GO:0050660">
    <property type="term" value="F:flavin adenine dinucleotide binding"/>
    <property type="evidence" value="ECO:0007669"/>
    <property type="project" value="TreeGrafter"/>
</dbReference>
<keyword evidence="6" id="KW-0285">Flavoprotein</keyword>
<evidence type="ECO:0000256" key="1">
    <source>
        <dbReference type="ARBA" id="ARBA00001917"/>
    </source>
</evidence>
<dbReference type="Gene3D" id="1.20.990.10">
    <property type="entry name" value="NADPH-cytochrome p450 Reductase, Chain A, domain 3"/>
    <property type="match status" value="1"/>
</dbReference>
<keyword evidence="7" id="KW-0288">FMN</keyword>
<evidence type="ECO:0000313" key="17">
    <source>
        <dbReference type="Proteomes" id="UP000245884"/>
    </source>
</evidence>
<keyword evidence="5" id="KW-0813">Transport</keyword>
<dbReference type="GO" id="GO:0005829">
    <property type="term" value="C:cytosol"/>
    <property type="evidence" value="ECO:0007669"/>
    <property type="project" value="TreeGrafter"/>
</dbReference>
<dbReference type="PROSITE" id="PS51384">
    <property type="entry name" value="FAD_FR"/>
    <property type="match status" value="1"/>
</dbReference>
<feature type="compositionally biased region" description="Polar residues" evidence="14">
    <location>
        <begin position="125"/>
        <end position="147"/>
    </location>
</feature>
<dbReference type="FunFam" id="1.20.990.10:FF:000010">
    <property type="entry name" value="Sulfite reductase [NADPH] flavoprotein component"/>
    <property type="match status" value="1"/>
</dbReference>
<evidence type="ECO:0000256" key="7">
    <source>
        <dbReference type="ARBA" id="ARBA00022643"/>
    </source>
</evidence>
<evidence type="ECO:0000256" key="10">
    <source>
        <dbReference type="ARBA" id="ARBA00022982"/>
    </source>
</evidence>
<evidence type="ECO:0000313" key="16">
    <source>
        <dbReference type="EMBL" id="PWN28540.1"/>
    </source>
</evidence>
<dbReference type="STRING" id="1569628.A0A316UTC2"/>
<comment type="function">
    <text evidence="13">This enzyme catalyzes the 6-electron reduction of sulfite to sulfide. This is one of several activities required for the biosynthesis of L-cysteine from sulfate.</text>
</comment>
<evidence type="ECO:0000256" key="11">
    <source>
        <dbReference type="ARBA" id="ARBA00023002"/>
    </source>
</evidence>
<dbReference type="OrthoDB" id="1856718at2759"/>
<feature type="domain" description="FAD-binding FR-type" evidence="15">
    <location>
        <begin position="883"/>
        <end position="1113"/>
    </location>
</feature>
<dbReference type="Gene3D" id="3.40.920.10">
    <property type="entry name" value="Pyruvate-ferredoxin oxidoreductase, PFOR, domain III"/>
    <property type="match status" value="1"/>
</dbReference>
<dbReference type="AlphaFoldDB" id="A0A316UTC2"/>
<dbReference type="Pfam" id="PF00667">
    <property type="entry name" value="FAD_binding_1"/>
    <property type="match status" value="1"/>
</dbReference>
<evidence type="ECO:0000256" key="4">
    <source>
        <dbReference type="ARBA" id="ARBA00012604"/>
    </source>
</evidence>
<dbReference type="EC" id="1.8.1.2" evidence="4"/>
<evidence type="ECO:0000256" key="5">
    <source>
        <dbReference type="ARBA" id="ARBA00022448"/>
    </source>
</evidence>
<keyword evidence="10" id="KW-0249">Electron transport</keyword>
<dbReference type="PANTHER" id="PTHR19384:SF109">
    <property type="entry name" value="SULFITE REDUCTASE [NADPH] FLAVOPROTEIN COMPONENT"/>
    <property type="match status" value="1"/>
</dbReference>
<dbReference type="InterPro" id="IPR039261">
    <property type="entry name" value="FNR_nucleotide-bd"/>
</dbReference>
<evidence type="ECO:0000256" key="13">
    <source>
        <dbReference type="ARBA" id="ARBA00059320"/>
    </source>
</evidence>
<dbReference type="InterPro" id="IPR017927">
    <property type="entry name" value="FAD-bd_FR_type"/>
</dbReference>
<dbReference type="Pfam" id="PF00175">
    <property type="entry name" value="NAD_binding_1"/>
    <property type="match status" value="1"/>
</dbReference>
<dbReference type="SUPFAM" id="SSF52343">
    <property type="entry name" value="Ferredoxin reductase-like, C-terminal NADP-linked domain"/>
    <property type="match status" value="1"/>
</dbReference>
<evidence type="ECO:0000256" key="9">
    <source>
        <dbReference type="ARBA" id="ARBA00022857"/>
    </source>
</evidence>
<accession>A0A316UTC2</accession>
<dbReference type="SUPFAM" id="SSF52922">
    <property type="entry name" value="TK C-terminal domain-like"/>
    <property type="match status" value="1"/>
</dbReference>
<comment type="cofactor">
    <cofactor evidence="2">
        <name>FAD</name>
        <dbReference type="ChEBI" id="CHEBI:57692"/>
    </cofactor>
</comment>
<dbReference type="InterPro" id="IPR001709">
    <property type="entry name" value="Flavoprot_Pyr_Nucl_cyt_Rdtase"/>
</dbReference>
<dbReference type="InterPro" id="IPR003097">
    <property type="entry name" value="CysJ-like_FAD-binding"/>
</dbReference>
<dbReference type="RefSeq" id="XP_025363152.1">
    <property type="nucleotide sequence ID" value="XM_025507529.1"/>
</dbReference>
<dbReference type="PRINTS" id="PR00371">
    <property type="entry name" value="FPNCR"/>
</dbReference>
<keyword evidence="11" id="KW-0560">Oxidoreductase</keyword>
<evidence type="ECO:0000256" key="14">
    <source>
        <dbReference type="SAM" id="MobiDB-lite"/>
    </source>
</evidence>
<dbReference type="GeneID" id="37029352"/>
<dbReference type="Gene3D" id="3.40.50.970">
    <property type="match status" value="1"/>
</dbReference>
<evidence type="ECO:0000256" key="6">
    <source>
        <dbReference type="ARBA" id="ARBA00022630"/>
    </source>
</evidence>
<evidence type="ECO:0000256" key="8">
    <source>
        <dbReference type="ARBA" id="ARBA00022827"/>
    </source>
</evidence>
<reference evidence="16 17" key="1">
    <citation type="journal article" date="2018" name="Mol. Biol. Evol.">
        <title>Broad Genomic Sampling Reveals a Smut Pathogenic Ancestry of the Fungal Clade Ustilaginomycotina.</title>
        <authorList>
            <person name="Kijpornyongpan T."/>
            <person name="Mondo S.J."/>
            <person name="Barry K."/>
            <person name="Sandor L."/>
            <person name="Lee J."/>
            <person name="Lipzen A."/>
            <person name="Pangilinan J."/>
            <person name="LaButti K."/>
            <person name="Hainaut M."/>
            <person name="Henrissat B."/>
            <person name="Grigoriev I.V."/>
            <person name="Spatafora J.W."/>
            <person name="Aime M.C."/>
        </authorList>
    </citation>
    <scope>NUCLEOTIDE SEQUENCE [LARGE SCALE GENOMIC DNA]</scope>
    <source>
        <strain evidence="16 17">MCA 5214</strain>
    </source>
</reference>
<dbReference type="EMBL" id="KZ819665">
    <property type="protein sequence ID" value="PWN28540.1"/>
    <property type="molecule type" value="Genomic_DNA"/>
</dbReference>
<evidence type="ECO:0000256" key="3">
    <source>
        <dbReference type="ARBA" id="ARBA00004774"/>
    </source>
</evidence>
<comment type="catalytic activity">
    <reaction evidence="12">
        <text>hydrogen sulfide + 3 NADP(+) + 3 H2O = sulfite + 3 NADPH + 4 H(+)</text>
        <dbReference type="Rhea" id="RHEA:13801"/>
        <dbReference type="ChEBI" id="CHEBI:15377"/>
        <dbReference type="ChEBI" id="CHEBI:15378"/>
        <dbReference type="ChEBI" id="CHEBI:17359"/>
        <dbReference type="ChEBI" id="CHEBI:29919"/>
        <dbReference type="ChEBI" id="CHEBI:57783"/>
        <dbReference type="ChEBI" id="CHEBI:58349"/>
        <dbReference type="EC" id="1.8.1.2"/>
    </reaction>
</comment>
<dbReference type="Gene3D" id="3.40.50.80">
    <property type="entry name" value="Nucleotide-binding domain of ferredoxin-NADP reductase (FNR) module"/>
    <property type="match status" value="1"/>
</dbReference>